<reference evidence="1" key="1">
    <citation type="submission" date="2023-03" db="EMBL/GenBank/DDBJ databases">
        <authorList>
            <person name="Pothier F. J."/>
        </authorList>
    </citation>
    <scope>NUCLEOTIDE SEQUENCE</scope>
    <source>
        <strain evidence="1">DAPP-PG 215</strain>
    </source>
</reference>
<sequence length="76" mass="8687">MIAKKEIKPGLQVGWYSDQGNLVAEFEVLEVLDGKVARLKVLRSRRPELAGRVENYTVRDMTEWAERIRPGVEAFA</sequence>
<protein>
    <submittedName>
        <fullName evidence="1">Uncharacterized protein</fullName>
    </submittedName>
</protein>
<organism evidence="1 2">
    <name type="scientific">Pseudomonas syringae pv. tomato</name>
    <dbReference type="NCBI Taxonomy" id="323"/>
    <lineage>
        <taxon>Bacteria</taxon>
        <taxon>Pseudomonadati</taxon>
        <taxon>Pseudomonadota</taxon>
        <taxon>Gammaproteobacteria</taxon>
        <taxon>Pseudomonadales</taxon>
        <taxon>Pseudomonadaceae</taxon>
        <taxon>Pseudomonas</taxon>
    </lineage>
</organism>
<dbReference type="Proteomes" id="UP001177000">
    <property type="component" value="Chromosome"/>
</dbReference>
<gene>
    <name evidence="1" type="ORF">DAPPPG215_18305</name>
</gene>
<dbReference type="RefSeq" id="WP_010206088.1">
    <property type="nucleotide sequence ID" value="NZ_JAIFYC010000135.1"/>
</dbReference>
<dbReference type="EMBL" id="OX458335">
    <property type="protein sequence ID" value="CAI8908162.1"/>
    <property type="molecule type" value="Genomic_DNA"/>
</dbReference>
<evidence type="ECO:0000313" key="1">
    <source>
        <dbReference type="EMBL" id="CAI8908162.1"/>
    </source>
</evidence>
<dbReference type="AlphaFoldDB" id="A0AAQ0NDZ0"/>
<proteinExistence type="predicted"/>
<accession>A0AAQ0NDZ0</accession>
<evidence type="ECO:0000313" key="2">
    <source>
        <dbReference type="Proteomes" id="UP001177000"/>
    </source>
</evidence>
<name>A0AAQ0NDZ0_PSEUB</name>